<evidence type="ECO:0000313" key="2">
    <source>
        <dbReference type="EMBL" id="ROU08329.1"/>
    </source>
</evidence>
<name>A0A3N2RLP0_LYSEN</name>
<evidence type="ECO:0000313" key="3">
    <source>
        <dbReference type="Proteomes" id="UP000275910"/>
    </source>
</evidence>
<dbReference type="InterPro" id="IPR036366">
    <property type="entry name" value="PGBDSf"/>
</dbReference>
<dbReference type="InterPro" id="IPR002477">
    <property type="entry name" value="Peptidoglycan-bd-like"/>
</dbReference>
<reference evidence="2 3" key="1">
    <citation type="submission" date="2018-10" db="EMBL/GenBank/DDBJ databases">
        <title>The genome of Lysobacter enzymogenes OH11.</title>
        <authorList>
            <person name="Liu F."/>
            <person name="Zhao Y."/>
            <person name="Qian G."/>
            <person name="Chen Y."/>
            <person name="Xu H."/>
        </authorList>
    </citation>
    <scope>NUCLEOTIDE SEQUENCE [LARGE SCALE GENOMIC DNA]</scope>
    <source>
        <strain evidence="2 3">OH11</strain>
    </source>
</reference>
<protein>
    <submittedName>
        <fullName evidence="2">Peptidoglycan-binding protein</fullName>
    </submittedName>
</protein>
<gene>
    <name evidence="2" type="ORF">D9T17_04455</name>
</gene>
<sequence length="358" mass="38634">MLLARSAAVWGKCVGTEVPPTRALGRRGRPQKILQRRVETRFRRYGGRRDVAFAYRAGVSVASWPWRWLQRRAARAARTGRDARRAAALMDASASRSRTMPLQDQSFVRRELDFPGALRQGASGAAVKRVQEWLGFHGNGTPIDGKFGPGTDRALQGFAARKRIAYAGEVGPAVWAALTEPMARVLAAAAPANKPYPQLVRWFAEQHLSVHPIEIGGANRGPWVRLYMKGSEGDSMLWCAGFVSTVLRQAAEHAQRAMPIAGSFGCDELAAQAKAAGRFLAGRSVAGGNPGFAALGACGVFLVRKSASDWVHTGFAFDGNAESFLSIEGNTDHKGSANGFEVAQRARKTAACDFIRLG</sequence>
<accession>A0A3N2RLP0</accession>
<comment type="caution">
    <text evidence="2">The sequence shown here is derived from an EMBL/GenBank/DDBJ whole genome shotgun (WGS) entry which is preliminary data.</text>
</comment>
<proteinExistence type="predicted"/>
<dbReference type="EMBL" id="RCTY01000013">
    <property type="protein sequence ID" value="ROU08329.1"/>
    <property type="molecule type" value="Genomic_DNA"/>
</dbReference>
<organism evidence="2 3">
    <name type="scientific">Lysobacter enzymogenes</name>
    <dbReference type="NCBI Taxonomy" id="69"/>
    <lineage>
        <taxon>Bacteria</taxon>
        <taxon>Pseudomonadati</taxon>
        <taxon>Pseudomonadota</taxon>
        <taxon>Gammaproteobacteria</taxon>
        <taxon>Lysobacterales</taxon>
        <taxon>Lysobacteraceae</taxon>
        <taxon>Lysobacter</taxon>
    </lineage>
</organism>
<feature type="domain" description="Peptidoglycan binding-like" evidence="1">
    <location>
        <begin position="123"/>
        <end position="178"/>
    </location>
</feature>
<dbReference type="SUPFAM" id="SSF47090">
    <property type="entry name" value="PGBD-like"/>
    <property type="match status" value="1"/>
</dbReference>
<dbReference type="AlphaFoldDB" id="A0A3N2RLP0"/>
<dbReference type="InterPro" id="IPR036365">
    <property type="entry name" value="PGBD-like_sf"/>
</dbReference>
<evidence type="ECO:0000259" key="1">
    <source>
        <dbReference type="Pfam" id="PF01471"/>
    </source>
</evidence>
<dbReference type="Proteomes" id="UP000275910">
    <property type="component" value="Unassembled WGS sequence"/>
</dbReference>
<dbReference type="Pfam" id="PF01471">
    <property type="entry name" value="PG_binding_1"/>
    <property type="match status" value="1"/>
</dbReference>
<dbReference type="Gene3D" id="1.10.101.10">
    <property type="entry name" value="PGBD-like superfamily/PGBD"/>
    <property type="match status" value="1"/>
</dbReference>